<keyword evidence="7" id="KW-1185">Reference proteome</keyword>
<dbReference type="SMART" id="SM00710">
    <property type="entry name" value="PbH1"/>
    <property type="match status" value="11"/>
</dbReference>
<evidence type="ECO:0000256" key="4">
    <source>
        <dbReference type="SAM" id="MobiDB-lite"/>
    </source>
</evidence>
<evidence type="ECO:0000259" key="5">
    <source>
        <dbReference type="SMART" id="SM00382"/>
    </source>
</evidence>
<proteinExistence type="inferred from homology"/>
<accession>A0A3R8WX07</accession>
<dbReference type="AlphaFoldDB" id="A0A3R8WX07"/>
<dbReference type="InterPro" id="IPR039448">
    <property type="entry name" value="Beta_helix"/>
</dbReference>
<feature type="compositionally biased region" description="Gly residues" evidence="4">
    <location>
        <begin position="515"/>
        <end position="529"/>
    </location>
</feature>
<dbReference type="InterPro" id="IPR003959">
    <property type="entry name" value="ATPase_AAA_core"/>
</dbReference>
<dbReference type="SUPFAM" id="SSF52540">
    <property type="entry name" value="P-loop containing nucleoside triphosphate hydrolases"/>
    <property type="match status" value="2"/>
</dbReference>
<dbReference type="Gene3D" id="3.40.50.300">
    <property type="entry name" value="P-loop containing nucleotide triphosphate hydrolases"/>
    <property type="match status" value="2"/>
</dbReference>
<protein>
    <submittedName>
        <fullName evidence="6">AAA family ATPase</fullName>
    </submittedName>
</protein>
<sequence>MTRPVLLVSPDRPGAYRAIADALADATDGALITVAPGRYEESLYINRAVTLAAEGAGGTVEIASTSGSTLVLDAEAVRLTGLQLSGTDREAPVLDVRRGQAALDGCRISGEAWAAVLAWQDGVVALRDCQVTNAQGAGIVVTSGGANAVEGTHIQEVGSSAVVVAEHGRLTLRDCRLDRARGNGVCVNGQATAVVEATRISGSGKPALAVEQNARATLTGVEVSGSAALDAYLTSAAEVVLNRCSFTGSGGQAIRVGEGSAPVLRECLVAGARREGIHVSAGARPRLEDCRITGTPTGLLVEAGGHAEGAGLTVEGAGTAAVHVADGALVLDRLTADAGGTALRGVGAKAQLTVREAELVTGIELSEGASATLSALRLRSGGGTGLALVSGARAEVTGSAFTGCSTLVGAEAELIAQDSEFTGADGDGIRISAGGALTAVGCRVNGARGHGVNVQASSRAELTNCTVFDNGGDGVRCNTDEPVRVHDCEVRDNGGVPVRRLKTGQVSVERVDTGGDPGGRTTGASGTGDSGAPDGEAATRAAAHTGTGPLAELEGLVGLESVKLEVTGLINLNKMAQRRQEMGLPMPPMSRHLVFAGPPGTGKTTVARLYGAVLAELGILSQGHIVEVARADLVAQIIGGTAIKTTEVFNKALGGVLFIDEAYTLTNQSRGNGPDFGQEAVDTLMKLMEDHRDEVVVIVAGYSAQMEQFLASNPGMASRFARTVEFPNYSAEELVTIVRGLCAKHYYELSGSALEALDRYFQDVPKGATFGNGRVARQVFEEMISRQASRLAAHSPGDDTELSRLDGADVITVPGGAAEAQGGPAAPASGRAERQADRVARSQPASPAPAPSATPVSAAQQTAGLRKLAAMTGLDTARAALATRVAALAGAPREPGQAVSAQANIVLEGPQGSGRRALARAYARCLTEAGLLSSGTVHEVRLSALPARFPKQPAHRLAAALEEAEGGLLVLRLDEALGRRSPAERAAVLDGLARLAGTPCDTVLALCGSPAELRALVSERADVAGEFAEYLRLDPYTVEQAIELVRRRLWAFGFQLADDAAEMLAAAFRAAPPPGGAWEAHRLAERLAASARTRTVCATDLPGPAAPDATPAPGSAGGAGSGGTAGSGAAGPAPSANGTQAPEAVRAAVPPGATRAAVPADPPPRAHGAHPPHSAPAPQPASAPHAGGGLPGTTEPPPQARPLVQT</sequence>
<feature type="region of interest" description="Disordered" evidence="4">
    <location>
        <begin position="814"/>
        <end position="859"/>
    </location>
</feature>
<evidence type="ECO:0000313" key="6">
    <source>
        <dbReference type="EMBL" id="RRQ88449.1"/>
    </source>
</evidence>
<dbReference type="CDD" id="cd00009">
    <property type="entry name" value="AAA"/>
    <property type="match status" value="1"/>
</dbReference>
<dbReference type="InterPro" id="IPR041627">
    <property type="entry name" value="AAA_lid_6"/>
</dbReference>
<feature type="region of interest" description="Disordered" evidence="4">
    <location>
        <begin position="1098"/>
        <end position="1206"/>
    </location>
</feature>
<feature type="compositionally biased region" description="Basic and acidic residues" evidence="4">
    <location>
        <begin position="831"/>
        <end position="840"/>
    </location>
</feature>
<dbReference type="Pfam" id="PF17866">
    <property type="entry name" value="AAA_lid_6"/>
    <property type="match status" value="1"/>
</dbReference>
<feature type="domain" description="AAA+ ATPase" evidence="5">
    <location>
        <begin position="589"/>
        <end position="730"/>
    </location>
</feature>
<reference evidence="6 7" key="1">
    <citation type="submission" date="2017-10" db="EMBL/GenBank/DDBJ databases">
        <title>Draft genome of actinobacteria isolated from guarana (Paullinia cupana (Mart.) Ducke.</title>
        <authorList>
            <person name="Siqueira K.A."/>
            <person name="Liotti R.G."/>
            <person name="Mendes T.A."/>
            <person name="Soares M.A."/>
        </authorList>
    </citation>
    <scope>NUCLEOTIDE SEQUENCE [LARGE SCALE GENOMIC DNA]</scope>
    <source>
        <strain evidence="6 7">199</strain>
    </source>
</reference>
<dbReference type="InterPro" id="IPR003593">
    <property type="entry name" value="AAA+_ATPase"/>
</dbReference>
<dbReference type="InterPro" id="IPR000641">
    <property type="entry name" value="CbxX/CfxQ"/>
</dbReference>
<dbReference type="GO" id="GO:0005524">
    <property type="term" value="F:ATP binding"/>
    <property type="evidence" value="ECO:0007669"/>
    <property type="project" value="UniProtKB-KW"/>
</dbReference>
<keyword evidence="2" id="KW-0547">Nucleotide-binding</keyword>
<feature type="domain" description="AAA+ ATPase" evidence="5">
    <location>
        <begin position="901"/>
        <end position="1027"/>
    </location>
</feature>
<dbReference type="InterPro" id="IPR012334">
    <property type="entry name" value="Pectin_lyas_fold"/>
</dbReference>
<keyword evidence="3" id="KW-0067">ATP-binding</keyword>
<dbReference type="InterPro" id="IPR006626">
    <property type="entry name" value="PbH1"/>
</dbReference>
<dbReference type="Gene3D" id="2.160.20.10">
    <property type="entry name" value="Single-stranded right-handed beta-helix, Pectin lyase-like"/>
    <property type="match status" value="2"/>
</dbReference>
<comment type="caution">
    <text evidence="6">The sequence shown here is derived from an EMBL/GenBank/DDBJ whole genome shotgun (WGS) entry which is preliminary data.</text>
</comment>
<feature type="region of interest" description="Disordered" evidence="4">
    <location>
        <begin position="507"/>
        <end position="537"/>
    </location>
</feature>
<dbReference type="PANTHER" id="PTHR43392:SF2">
    <property type="entry name" value="AAA-TYPE ATPASE FAMILY PROTEIN _ ANKYRIN REPEAT FAMILY PROTEIN"/>
    <property type="match status" value="1"/>
</dbReference>
<gene>
    <name evidence="6" type="ORF">CQW44_04540</name>
</gene>
<dbReference type="SUPFAM" id="SSF51126">
    <property type="entry name" value="Pectin lyase-like"/>
    <property type="match status" value="2"/>
</dbReference>
<dbReference type="InterPro" id="IPR027417">
    <property type="entry name" value="P-loop_NTPase"/>
</dbReference>
<dbReference type="FunFam" id="3.40.50.300:FF:000216">
    <property type="entry name" value="Type VII secretion ATPase EccA"/>
    <property type="match status" value="1"/>
</dbReference>
<evidence type="ECO:0000313" key="7">
    <source>
        <dbReference type="Proteomes" id="UP000276379"/>
    </source>
</evidence>
<dbReference type="Proteomes" id="UP000276379">
    <property type="component" value="Unassembled WGS sequence"/>
</dbReference>
<dbReference type="GO" id="GO:0016887">
    <property type="term" value="F:ATP hydrolysis activity"/>
    <property type="evidence" value="ECO:0007669"/>
    <property type="project" value="InterPro"/>
</dbReference>
<evidence type="ECO:0000256" key="1">
    <source>
        <dbReference type="ARBA" id="ARBA00010378"/>
    </source>
</evidence>
<dbReference type="RefSeq" id="WP_125212709.1">
    <property type="nucleotide sequence ID" value="NZ_PDES01000002.1"/>
</dbReference>
<dbReference type="EMBL" id="PDES01000002">
    <property type="protein sequence ID" value="RRQ88449.1"/>
    <property type="molecule type" value="Genomic_DNA"/>
</dbReference>
<dbReference type="InterPro" id="IPR050773">
    <property type="entry name" value="CbxX/CfxQ_RuBisCO_ESX"/>
</dbReference>
<dbReference type="Pfam" id="PF13229">
    <property type="entry name" value="Beta_helix"/>
    <property type="match status" value="2"/>
</dbReference>
<feature type="compositionally biased region" description="Low complexity" evidence="4">
    <location>
        <begin position="1102"/>
        <end position="1114"/>
    </location>
</feature>
<dbReference type="PANTHER" id="PTHR43392">
    <property type="entry name" value="AAA-TYPE ATPASE FAMILY PROTEIN / ANKYRIN REPEAT FAMILY PROTEIN"/>
    <property type="match status" value="1"/>
</dbReference>
<evidence type="ECO:0000256" key="3">
    <source>
        <dbReference type="ARBA" id="ARBA00022840"/>
    </source>
</evidence>
<dbReference type="PRINTS" id="PR00819">
    <property type="entry name" value="CBXCFQXSUPER"/>
</dbReference>
<dbReference type="Pfam" id="PF00004">
    <property type="entry name" value="AAA"/>
    <property type="match status" value="1"/>
</dbReference>
<evidence type="ECO:0000256" key="2">
    <source>
        <dbReference type="ARBA" id="ARBA00022741"/>
    </source>
</evidence>
<comment type="similarity">
    <text evidence="1">Belongs to the CbxX/CfxQ family.</text>
</comment>
<feature type="compositionally biased region" description="Low complexity" evidence="4">
    <location>
        <begin position="814"/>
        <end position="830"/>
    </location>
</feature>
<dbReference type="SMART" id="SM00382">
    <property type="entry name" value="AAA"/>
    <property type="match status" value="2"/>
</dbReference>
<dbReference type="Gene3D" id="1.10.8.60">
    <property type="match status" value="1"/>
</dbReference>
<organism evidence="6 7">
    <name type="scientific">Streptomyces griseofuscus</name>
    <dbReference type="NCBI Taxonomy" id="146922"/>
    <lineage>
        <taxon>Bacteria</taxon>
        <taxon>Bacillati</taxon>
        <taxon>Actinomycetota</taxon>
        <taxon>Actinomycetes</taxon>
        <taxon>Kitasatosporales</taxon>
        <taxon>Streptomycetaceae</taxon>
        <taxon>Streptomyces</taxon>
    </lineage>
</organism>
<feature type="compositionally biased region" description="Low complexity" evidence="4">
    <location>
        <begin position="1130"/>
        <end position="1139"/>
    </location>
</feature>
<name>A0A3R8WX07_9ACTN</name>
<feature type="compositionally biased region" description="Gly residues" evidence="4">
    <location>
        <begin position="1115"/>
        <end position="1129"/>
    </location>
</feature>
<dbReference type="InterPro" id="IPR011050">
    <property type="entry name" value="Pectin_lyase_fold/virulence"/>
</dbReference>